<evidence type="ECO:0000313" key="1">
    <source>
        <dbReference type="EMBL" id="AWW12969.1"/>
    </source>
</evidence>
<accession>A0A2Z4HDS5</accession>
<organism evidence="1">
    <name type="scientific">Human herpesvirus 1</name>
    <name type="common">HHV-1</name>
    <name type="synonym">Human herpes simplex virus 1</name>
    <dbReference type="NCBI Taxonomy" id="10298"/>
    <lineage>
        <taxon>Viruses</taxon>
        <taxon>Duplodnaviria</taxon>
        <taxon>Heunggongvirae</taxon>
        <taxon>Peploviricota</taxon>
        <taxon>Herviviricetes</taxon>
        <taxon>Herpesvirales</taxon>
        <taxon>Orthoherpesviridae</taxon>
        <taxon>Alphaherpesvirinae</taxon>
        <taxon>Simplexvirus</taxon>
        <taxon>Simplexvirus humanalpha1</taxon>
    </lineage>
</organism>
<sequence>MCPTPPVFLCLALYAWVLLPGGGGGGGGGVWKEMHGACVPPLKLFLKRGYGGVAGAGGPG</sequence>
<organismHost>
    <name type="scientific">Homo sapiens</name>
    <name type="common">Human</name>
    <dbReference type="NCBI Taxonomy" id="9606"/>
</organismHost>
<dbReference type="EMBL" id="MG999894">
    <property type="protein sequence ID" value="AWW12969.1"/>
    <property type="molecule type" value="Genomic_DNA"/>
</dbReference>
<protein>
    <submittedName>
        <fullName evidence="1">Uncharacterized protein</fullName>
    </submittedName>
</protein>
<name>A0A2Z4HDS5_HHV1</name>
<proteinExistence type="predicted"/>
<reference evidence="1" key="1">
    <citation type="journal article" date="2018" name="MSphere">
        <title>Ultrasensitive Capture of Human Herpes Simplex Virus Genomes Directly from Clinical Samples Reveals Extraordinarily Limited Evolution in Cell Culture.</title>
        <authorList>
            <person name="Greninger A.L."/>
            <person name="Roychoudhury P."/>
            <person name="Xie H."/>
            <person name="Casto A."/>
            <person name="Cent A."/>
            <person name="Pepper G."/>
            <person name="Koelle D.M."/>
            <person name="Huang M.L."/>
            <person name="Wald A."/>
            <person name="Johnston C."/>
            <person name="Jerome K.R."/>
        </authorList>
    </citation>
    <scope>NUCLEOTIDE SEQUENCE</scope>
    <source>
        <strain evidence="1">2014-32338</strain>
    </source>
</reference>